<keyword evidence="6" id="KW-0503">Monooxygenase</keyword>
<dbReference type="Pfam" id="PF01494">
    <property type="entry name" value="FAD_binding_3"/>
    <property type="match status" value="1"/>
</dbReference>
<dbReference type="InterPro" id="IPR050641">
    <property type="entry name" value="RIFMO-like"/>
</dbReference>
<proteinExistence type="predicted"/>
<dbReference type="AlphaFoldDB" id="A0A9P5Z178"/>
<sequence>MILISGAGPSGLVLALTLRKNDIPVRIIDKEPRPRLGERGAGVSPRSLELHKILGTFADIYGSGGALPLRKEYDPLDAHKAVKIYPVIPIGEPTIGAPYVNPLLLGQNHHEQILRSHLEALGTHVEFGTELRSFTQSNGSVDVELIHHGSDGKEEVEHVNVPWLIGTDGAHSIIRKALGFDFLGETRVEHEVVIGDIRTTSGPREFWERWGDPKSKIIMTRSSAQEPDVLTFMTAGRQSDSSALLANPQAIIDEFYSISGRHDIVLKEVIWCSMYRPNIRMVSKLRSGRVFIAGDAAHCHSPAGGQGLNSSIQDVFNLGWKLALVEKGYASESLLDTYAEERLPVIAEMLNKTTELLDERLSAVTSTIVKPDQGDDIRADMTQLGINYRGSTILFEEGVQKDPSVVKLAGYSKGSIDGALPGDRAPEAPKLIDDADATHEVSLYDILSPSRHTIVIFGDGYSVDVLDALSQAIRRQPENTIYGVLLRRSHDASSIGPDKNFDKTLTDSEGHAYAGYKAGGPCAVIVRPDGTIGARVFSAAGLESYFKGIFGA</sequence>
<feature type="domain" description="FAD-binding" evidence="5">
    <location>
        <begin position="2"/>
        <end position="352"/>
    </location>
</feature>
<evidence type="ECO:0000256" key="3">
    <source>
        <dbReference type="ARBA" id="ARBA00022827"/>
    </source>
</evidence>
<dbReference type="PRINTS" id="PR00420">
    <property type="entry name" value="RNGMNOXGNASE"/>
</dbReference>
<keyword evidence="4" id="KW-0560">Oxidoreductase</keyword>
<dbReference type="PANTHER" id="PTHR43004:SF19">
    <property type="entry name" value="BINDING MONOOXYGENASE, PUTATIVE (JCVI)-RELATED"/>
    <property type="match status" value="1"/>
</dbReference>
<dbReference type="Gene3D" id="3.40.30.120">
    <property type="match status" value="1"/>
</dbReference>
<keyword evidence="7" id="KW-1185">Reference proteome</keyword>
<dbReference type="InterPro" id="IPR002938">
    <property type="entry name" value="FAD-bd"/>
</dbReference>
<dbReference type="Gene3D" id="3.50.50.60">
    <property type="entry name" value="FAD/NAD(P)-binding domain"/>
    <property type="match status" value="1"/>
</dbReference>
<comment type="cofactor">
    <cofactor evidence="1">
        <name>FAD</name>
        <dbReference type="ChEBI" id="CHEBI:57692"/>
    </cofactor>
</comment>
<dbReference type="SUPFAM" id="SSF51905">
    <property type="entry name" value="FAD/NAD(P)-binding domain"/>
    <property type="match status" value="1"/>
</dbReference>
<keyword evidence="3" id="KW-0274">FAD</keyword>
<dbReference type="PANTHER" id="PTHR43004">
    <property type="entry name" value="TRK SYSTEM POTASSIUM UPTAKE PROTEIN"/>
    <property type="match status" value="1"/>
</dbReference>
<dbReference type="OrthoDB" id="2690153at2759"/>
<dbReference type="InterPro" id="IPR036188">
    <property type="entry name" value="FAD/NAD-bd_sf"/>
</dbReference>
<comment type="caution">
    <text evidence="6">The sequence shown here is derived from an EMBL/GenBank/DDBJ whole genome shotgun (WGS) entry which is preliminary data.</text>
</comment>
<evidence type="ECO:0000313" key="6">
    <source>
        <dbReference type="EMBL" id="KAF9479547.1"/>
    </source>
</evidence>
<accession>A0A9P5Z178</accession>
<dbReference type="GO" id="GO:0071949">
    <property type="term" value="F:FAD binding"/>
    <property type="evidence" value="ECO:0007669"/>
    <property type="project" value="InterPro"/>
</dbReference>
<evidence type="ECO:0000256" key="1">
    <source>
        <dbReference type="ARBA" id="ARBA00001974"/>
    </source>
</evidence>
<organism evidence="6 7">
    <name type="scientific">Pholiota conissans</name>
    <dbReference type="NCBI Taxonomy" id="109636"/>
    <lineage>
        <taxon>Eukaryota</taxon>
        <taxon>Fungi</taxon>
        <taxon>Dikarya</taxon>
        <taxon>Basidiomycota</taxon>
        <taxon>Agaricomycotina</taxon>
        <taxon>Agaricomycetes</taxon>
        <taxon>Agaricomycetidae</taxon>
        <taxon>Agaricales</taxon>
        <taxon>Agaricineae</taxon>
        <taxon>Strophariaceae</taxon>
        <taxon>Pholiota</taxon>
    </lineage>
</organism>
<keyword evidence="2" id="KW-0285">Flavoprotein</keyword>
<gene>
    <name evidence="6" type="ORF">BDN70DRAFT_894829</name>
</gene>
<dbReference type="Gene3D" id="3.30.70.2450">
    <property type="match status" value="1"/>
</dbReference>
<dbReference type="EMBL" id="MU155210">
    <property type="protein sequence ID" value="KAF9479547.1"/>
    <property type="molecule type" value="Genomic_DNA"/>
</dbReference>
<protein>
    <submittedName>
        <fullName evidence="6">Monooxygenase</fullName>
    </submittedName>
</protein>
<evidence type="ECO:0000313" key="7">
    <source>
        <dbReference type="Proteomes" id="UP000807469"/>
    </source>
</evidence>
<evidence type="ECO:0000256" key="2">
    <source>
        <dbReference type="ARBA" id="ARBA00022630"/>
    </source>
</evidence>
<evidence type="ECO:0000256" key="4">
    <source>
        <dbReference type="ARBA" id="ARBA00023002"/>
    </source>
</evidence>
<reference evidence="6" key="1">
    <citation type="submission" date="2020-11" db="EMBL/GenBank/DDBJ databases">
        <authorList>
            <consortium name="DOE Joint Genome Institute"/>
            <person name="Ahrendt S."/>
            <person name="Riley R."/>
            <person name="Andreopoulos W."/>
            <person name="Labutti K."/>
            <person name="Pangilinan J."/>
            <person name="Ruiz-Duenas F.J."/>
            <person name="Barrasa J.M."/>
            <person name="Sanchez-Garcia M."/>
            <person name="Camarero S."/>
            <person name="Miyauchi S."/>
            <person name="Serrano A."/>
            <person name="Linde D."/>
            <person name="Babiker R."/>
            <person name="Drula E."/>
            <person name="Ayuso-Fernandez I."/>
            <person name="Pacheco R."/>
            <person name="Padilla G."/>
            <person name="Ferreira P."/>
            <person name="Barriuso J."/>
            <person name="Kellner H."/>
            <person name="Castanera R."/>
            <person name="Alfaro M."/>
            <person name="Ramirez L."/>
            <person name="Pisabarro A.G."/>
            <person name="Kuo A."/>
            <person name="Tritt A."/>
            <person name="Lipzen A."/>
            <person name="He G."/>
            <person name="Yan M."/>
            <person name="Ng V."/>
            <person name="Cullen D."/>
            <person name="Martin F."/>
            <person name="Rosso M.-N."/>
            <person name="Henrissat B."/>
            <person name="Hibbett D."/>
            <person name="Martinez A.T."/>
            <person name="Grigoriev I.V."/>
        </authorList>
    </citation>
    <scope>NUCLEOTIDE SEQUENCE</scope>
    <source>
        <strain evidence="6">CIRM-BRFM 674</strain>
    </source>
</reference>
<dbReference type="Proteomes" id="UP000807469">
    <property type="component" value="Unassembled WGS sequence"/>
</dbReference>
<evidence type="ECO:0000259" key="5">
    <source>
        <dbReference type="Pfam" id="PF01494"/>
    </source>
</evidence>
<name>A0A9P5Z178_9AGAR</name>
<dbReference type="GO" id="GO:0016709">
    <property type="term" value="F:oxidoreductase activity, acting on paired donors, with incorporation or reduction of molecular oxygen, NAD(P)H as one donor, and incorporation of one atom of oxygen"/>
    <property type="evidence" value="ECO:0007669"/>
    <property type="project" value="UniProtKB-ARBA"/>
</dbReference>